<keyword evidence="1" id="KW-0472">Membrane</keyword>
<organism evidence="2 3">
    <name type="scientific">Chitinophaga arvensicola</name>
    <dbReference type="NCBI Taxonomy" id="29529"/>
    <lineage>
        <taxon>Bacteria</taxon>
        <taxon>Pseudomonadati</taxon>
        <taxon>Bacteroidota</taxon>
        <taxon>Chitinophagia</taxon>
        <taxon>Chitinophagales</taxon>
        <taxon>Chitinophagaceae</taxon>
        <taxon>Chitinophaga</taxon>
    </lineage>
</organism>
<keyword evidence="3" id="KW-1185">Reference proteome</keyword>
<reference evidence="3" key="1">
    <citation type="submission" date="2016-10" db="EMBL/GenBank/DDBJ databases">
        <authorList>
            <person name="Varghese N."/>
            <person name="Submissions S."/>
        </authorList>
    </citation>
    <scope>NUCLEOTIDE SEQUENCE [LARGE SCALE GENOMIC DNA]</scope>
    <source>
        <strain evidence="3">DSM 3695</strain>
    </source>
</reference>
<keyword evidence="1" id="KW-1133">Transmembrane helix</keyword>
<evidence type="ECO:0000313" key="2">
    <source>
        <dbReference type="EMBL" id="SEW28878.1"/>
    </source>
</evidence>
<gene>
    <name evidence="2" type="ORF">SAMN04488122_1599</name>
</gene>
<name>A0A1I0QNG2_9BACT</name>
<dbReference type="AlphaFoldDB" id="A0A1I0QNG2"/>
<dbReference type="RefSeq" id="WP_089892856.1">
    <property type="nucleotide sequence ID" value="NZ_FOJG01000001.1"/>
</dbReference>
<dbReference type="OrthoDB" id="675740at2"/>
<feature type="transmembrane region" description="Helical" evidence="1">
    <location>
        <begin position="50"/>
        <end position="69"/>
    </location>
</feature>
<keyword evidence="1" id="KW-0812">Transmembrane</keyword>
<evidence type="ECO:0000256" key="1">
    <source>
        <dbReference type="SAM" id="Phobius"/>
    </source>
</evidence>
<sequence>METHEEQTSRRQENRYRPMGELIRGVFFILFGLFAIFAEKLGFGEFRISPQMMSIVGAVLIAYGLFRVYNGIRKLFFNRN</sequence>
<proteinExistence type="predicted"/>
<evidence type="ECO:0000313" key="3">
    <source>
        <dbReference type="Proteomes" id="UP000199310"/>
    </source>
</evidence>
<protein>
    <submittedName>
        <fullName evidence="2">Uncharacterized protein</fullName>
    </submittedName>
</protein>
<dbReference type="STRING" id="29529.SAMN04488122_1599"/>
<feature type="transmembrane region" description="Helical" evidence="1">
    <location>
        <begin position="21"/>
        <end position="38"/>
    </location>
</feature>
<dbReference type="Proteomes" id="UP000199310">
    <property type="component" value="Unassembled WGS sequence"/>
</dbReference>
<accession>A0A1I0QNG2</accession>
<dbReference type="EMBL" id="FOJG01000001">
    <property type="protein sequence ID" value="SEW28878.1"/>
    <property type="molecule type" value="Genomic_DNA"/>
</dbReference>